<proteinExistence type="predicted"/>
<dbReference type="STRING" id="988480.A0A075B4M6"/>
<dbReference type="Pfam" id="PF13432">
    <property type="entry name" value="TPR_16"/>
    <property type="match status" value="1"/>
</dbReference>
<dbReference type="InterPro" id="IPR011990">
    <property type="entry name" value="TPR-like_helical_dom_sf"/>
</dbReference>
<feature type="region of interest" description="Disordered" evidence="2">
    <location>
        <begin position="1"/>
        <end position="41"/>
    </location>
</feature>
<dbReference type="PROSITE" id="PS50005">
    <property type="entry name" value="TPR"/>
    <property type="match status" value="1"/>
</dbReference>
<dbReference type="Proteomes" id="UP000030755">
    <property type="component" value="Unassembled WGS sequence"/>
</dbReference>
<protein>
    <submittedName>
        <fullName evidence="3">Tetratricopeptide-like helical domain-containing protein</fullName>
    </submittedName>
</protein>
<dbReference type="HOGENOM" id="CLU_463188_0_0_1"/>
<dbReference type="PANTHER" id="PTHR45153:SF1">
    <property type="entry name" value="TETRATRICOPEPTIDE REPEAT PROTEIN 16"/>
    <property type="match status" value="1"/>
</dbReference>
<dbReference type="OrthoDB" id="1926212at2759"/>
<dbReference type="Gene3D" id="1.25.40.10">
    <property type="entry name" value="Tetratricopeptide repeat domain"/>
    <property type="match status" value="5"/>
</dbReference>
<evidence type="ECO:0000256" key="2">
    <source>
        <dbReference type="SAM" id="MobiDB-lite"/>
    </source>
</evidence>
<dbReference type="SUPFAM" id="SSF48452">
    <property type="entry name" value="TPR-like"/>
    <property type="match status" value="2"/>
</dbReference>
<dbReference type="AlphaFoldDB" id="A0A075B4M6"/>
<organism evidence="3 4">
    <name type="scientific">Rozella allomycis (strain CSF55)</name>
    <dbReference type="NCBI Taxonomy" id="988480"/>
    <lineage>
        <taxon>Eukaryota</taxon>
        <taxon>Fungi</taxon>
        <taxon>Fungi incertae sedis</taxon>
        <taxon>Cryptomycota</taxon>
        <taxon>Cryptomycota incertae sedis</taxon>
        <taxon>Rozella</taxon>
    </lineage>
</organism>
<dbReference type="PANTHER" id="PTHR45153">
    <property type="entry name" value="TETRATRICOPEPTIDE REPEAT PROTEIN 16"/>
    <property type="match status" value="1"/>
</dbReference>
<accession>A0A075B4M6</accession>
<sequence>MLYDVQTVPQSPLKVESTGTTPIPTTPKPSVESDSNKDLSERSPLHIPYHVIAVRTLVYEKAEKHNLNGLSMMSKGRFIAAISEFNKAIYLLPREMSYVFHRAECYLSINDIQGAIDNYRRVCQNSFQPKFVPRRLAKAYFTHGLVEMDKGQLYIALEKFERSYNLFKGNDQLIMAMVMCHLGLDEMDEAFAYLNKLIQKYDKEPDLYVIRAKMYQSQEDVSLIIAQVYHNLEIIKKLHPNHPEVPYLQRIVNDIVVQYRNKAFEFVGVGEVRKAITCLTKAILIIKDALLLTQRGLLFHQIGDYRHAIEDLQPIVEQEKMDVSKEVLTKLADSFYHLALGFVRYGDGHEAIKAVSQAIRYNSTAVEYYKLRAECHESFERYSEAVNDYSMCYNLHDDPIYNQMTSSLLYKIAVQKYKDKNYVKALDTLNRCIKTVVLVEALLLRAKTFYKLQNTKAAIEGIIEVLKINPGNVEAQRFLLEDICNGSDTDLANILQAYSIVPFPEYSTNEIKLQPDIIEPVNHNTSSAIIPNTPKTSIIESQFQKLSIHVPSSAAFIYPKSSLAKRVNVPRDTVLALSGSKVDSPKKEK</sequence>
<evidence type="ECO:0000313" key="4">
    <source>
        <dbReference type="Proteomes" id="UP000030755"/>
    </source>
</evidence>
<evidence type="ECO:0000256" key="1">
    <source>
        <dbReference type="PROSITE-ProRule" id="PRU00339"/>
    </source>
</evidence>
<feature type="repeat" description="TPR" evidence="1">
    <location>
        <begin position="62"/>
        <end position="95"/>
    </location>
</feature>
<dbReference type="EMBL" id="KE560601">
    <property type="protein sequence ID" value="EPZ36302.1"/>
    <property type="molecule type" value="Genomic_DNA"/>
</dbReference>
<dbReference type="InterPro" id="IPR019734">
    <property type="entry name" value="TPR_rpt"/>
</dbReference>
<reference evidence="3 4" key="1">
    <citation type="journal article" date="2013" name="Curr. Biol.">
        <title>Shared signatures of parasitism and phylogenomics unite Cryptomycota and microsporidia.</title>
        <authorList>
            <person name="James T.Y."/>
            <person name="Pelin A."/>
            <person name="Bonen L."/>
            <person name="Ahrendt S."/>
            <person name="Sain D."/>
            <person name="Corradi N."/>
            <person name="Stajich J.E."/>
        </authorList>
    </citation>
    <scope>NUCLEOTIDE SEQUENCE [LARGE SCALE GENOMIC DNA]</scope>
    <source>
        <strain evidence="3 4">CSF55</strain>
    </source>
</reference>
<gene>
    <name evidence="3" type="ORF">O9G_004672</name>
</gene>
<keyword evidence="4" id="KW-1185">Reference proteome</keyword>
<dbReference type="SMART" id="SM00028">
    <property type="entry name" value="TPR"/>
    <property type="match status" value="7"/>
</dbReference>
<name>A0A075B4M6_ROZAC</name>
<evidence type="ECO:0000313" key="3">
    <source>
        <dbReference type="EMBL" id="EPZ36302.1"/>
    </source>
</evidence>
<keyword evidence="1" id="KW-0802">TPR repeat</keyword>